<evidence type="ECO:0000313" key="8">
    <source>
        <dbReference type="EMBL" id="MBA9005531.1"/>
    </source>
</evidence>
<dbReference type="Proteomes" id="UP000539313">
    <property type="component" value="Unassembled WGS sequence"/>
</dbReference>
<keyword evidence="4 7" id="KW-0812">Transmembrane</keyword>
<dbReference type="GO" id="GO:0016682">
    <property type="term" value="F:oxidoreductase activity, acting on diphenols and related substances as donors, oxygen as acceptor"/>
    <property type="evidence" value="ECO:0007669"/>
    <property type="project" value="TreeGrafter"/>
</dbReference>
<comment type="similarity">
    <text evidence="2">Belongs to the cytochrome ubiquinol oxidase subunit 2 family.</text>
</comment>
<dbReference type="GO" id="GO:0005886">
    <property type="term" value="C:plasma membrane"/>
    <property type="evidence" value="ECO:0007669"/>
    <property type="project" value="UniProtKB-SubCell"/>
</dbReference>
<dbReference type="Pfam" id="PF02322">
    <property type="entry name" value="Cyt_bd_oxida_II"/>
    <property type="match status" value="1"/>
</dbReference>
<organism evidence="8 9">
    <name type="scientific">Thermomonospora cellulosilytica</name>
    <dbReference type="NCBI Taxonomy" id="1411118"/>
    <lineage>
        <taxon>Bacteria</taxon>
        <taxon>Bacillati</taxon>
        <taxon>Actinomycetota</taxon>
        <taxon>Actinomycetes</taxon>
        <taxon>Streptosporangiales</taxon>
        <taxon>Thermomonosporaceae</taxon>
        <taxon>Thermomonospora</taxon>
    </lineage>
</organism>
<dbReference type="PANTHER" id="PTHR43141">
    <property type="entry name" value="CYTOCHROME BD2 SUBUNIT II"/>
    <property type="match status" value="1"/>
</dbReference>
<keyword evidence="5 7" id="KW-1133">Transmembrane helix</keyword>
<evidence type="ECO:0000256" key="2">
    <source>
        <dbReference type="ARBA" id="ARBA00007543"/>
    </source>
</evidence>
<dbReference type="EMBL" id="JACJII010000001">
    <property type="protein sequence ID" value="MBA9005531.1"/>
    <property type="molecule type" value="Genomic_DNA"/>
</dbReference>
<dbReference type="GO" id="GO:0009055">
    <property type="term" value="F:electron transfer activity"/>
    <property type="evidence" value="ECO:0007669"/>
    <property type="project" value="TreeGrafter"/>
</dbReference>
<evidence type="ECO:0000313" key="9">
    <source>
        <dbReference type="Proteomes" id="UP000539313"/>
    </source>
</evidence>
<dbReference type="InterPro" id="IPR003317">
    <property type="entry name" value="Cyt-d_oxidase_su2"/>
</dbReference>
<feature type="transmembrane region" description="Helical" evidence="7">
    <location>
        <begin position="283"/>
        <end position="302"/>
    </location>
</feature>
<accession>A0A7W3N0X6</accession>
<evidence type="ECO:0000256" key="6">
    <source>
        <dbReference type="ARBA" id="ARBA00023136"/>
    </source>
</evidence>
<dbReference type="GO" id="GO:0070069">
    <property type="term" value="C:cytochrome complex"/>
    <property type="evidence" value="ECO:0007669"/>
    <property type="project" value="TreeGrafter"/>
</dbReference>
<keyword evidence="3" id="KW-1003">Cell membrane</keyword>
<sequence>MELMWLLIVGLFFGAWFVLDGFTVGVGLTMRMVTGPGTPRRAALTAVGPFLLANEVWLVATAGLMAASYPALESGVMPGLYPVITALLVSWVVRDAGFWFRSRRESRSWQRFWEGALTAGSLGLALTAGITLGNLLGGLPSAPEGAGVLDPLALACGVLVTGVFALHGAVFLSLRLPAEQAPAAAALAARLSWPVAALGAVVVALTFVLGDLARPWPALAVALAGLAAVVLAGRFLAGRRYGRAFACTALAALLPVLAVGFGQAPELRDGAATQTSLEQLATLALPVIPLLLLSQVWMWWIFRHRVGRDSVAFF</sequence>
<feature type="transmembrane region" description="Helical" evidence="7">
    <location>
        <begin position="186"/>
        <end position="210"/>
    </location>
</feature>
<feature type="transmembrane region" description="Helical" evidence="7">
    <location>
        <begin position="112"/>
        <end position="132"/>
    </location>
</feature>
<gene>
    <name evidence="8" type="ORF">HNR21_004413</name>
</gene>
<feature type="transmembrane region" description="Helical" evidence="7">
    <location>
        <begin position="244"/>
        <end position="263"/>
    </location>
</feature>
<reference evidence="8 9" key="1">
    <citation type="submission" date="2020-08" db="EMBL/GenBank/DDBJ databases">
        <title>Sequencing the genomes of 1000 actinobacteria strains.</title>
        <authorList>
            <person name="Klenk H.-P."/>
        </authorList>
    </citation>
    <scope>NUCLEOTIDE SEQUENCE [LARGE SCALE GENOMIC DNA]</scope>
    <source>
        <strain evidence="8 9">DSM 45823</strain>
    </source>
</reference>
<keyword evidence="8" id="KW-0560">Oxidoreductase</keyword>
<name>A0A7W3N0X6_9ACTN</name>
<feature type="transmembrane region" description="Helical" evidence="7">
    <location>
        <begin position="152"/>
        <end position="174"/>
    </location>
</feature>
<evidence type="ECO:0000256" key="3">
    <source>
        <dbReference type="ARBA" id="ARBA00022475"/>
    </source>
</evidence>
<evidence type="ECO:0000256" key="5">
    <source>
        <dbReference type="ARBA" id="ARBA00022989"/>
    </source>
</evidence>
<comment type="subcellular location">
    <subcellularLocation>
        <location evidence="1">Cell membrane</location>
        <topology evidence="1">Multi-pass membrane protein</topology>
    </subcellularLocation>
</comment>
<dbReference type="GO" id="GO:0019646">
    <property type="term" value="P:aerobic electron transport chain"/>
    <property type="evidence" value="ECO:0007669"/>
    <property type="project" value="TreeGrafter"/>
</dbReference>
<dbReference type="AlphaFoldDB" id="A0A7W3N0X6"/>
<evidence type="ECO:0000256" key="4">
    <source>
        <dbReference type="ARBA" id="ARBA00022692"/>
    </source>
</evidence>
<feature type="transmembrane region" description="Helical" evidence="7">
    <location>
        <begin position="42"/>
        <end position="67"/>
    </location>
</feature>
<feature type="transmembrane region" description="Helical" evidence="7">
    <location>
        <begin position="6"/>
        <end position="30"/>
    </location>
</feature>
<keyword evidence="6 7" id="KW-0472">Membrane</keyword>
<protein>
    <submittedName>
        <fullName evidence="8">Cytochrome d ubiquinol oxidase subunit II</fullName>
        <ecNumber evidence="8">1.10.3.-</ecNumber>
    </submittedName>
</protein>
<evidence type="ECO:0000256" key="7">
    <source>
        <dbReference type="SAM" id="Phobius"/>
    </source>
</evidence>
<keyword evidence="9" id="KW-1185">Reference proteome</keyword>
<comment type="caution">
    <text evidence="8">The sequence shown here is derived from an EMBL/GenBank/DDBJ whole genome shotgun (WGS) entry which is preliminary data.</text>
</comment>
<feature type="transmembrane region" description="Helical" evidence="7">
    <location>
        <begin position="216"/>
        <end position="237"/>
    </location>
</feature>
<dbReference type="PANTHER" id="PTHR43141:SF4">
    <property type="entry name" value="CYTOCHROME BD2 SUBUNIT II"/>
    <property type="match status" value="1"/>
</dbReference>
<feature type="transmembrane region" description="Helical" evidence="7">
    <location>
        <begin position="79"/>
        <end position="100"/>
    </location>
</feature>
<dbReference type="EC" id="1.10.3.-" evidence="8"/>
<proteinExistence type="inferred from homology"/>
<dbReference type="RefSeq" id="WP_182706693.1">
    <property type="nucleotide sequence ID" value="NZ_JACJII010000001.1"/>
</dbReference>
<evidence type="ECO:0000256" key="1">
    <source>
        <dbReference type="ARBA" id="ARBA00004651"/>
    </source>
</evidence>